<keyword evidence="5" id="KW-1133">Transmembrane helix</keyword>
<dbReference type="AlphaFoldDB" id="A0A395JMJ5"/>
<dbReference type="PANTHER" id="PTHR43065">
    <property type="entry name" value="SENSOR HISTIDINE KINASE"/>
    <property type="match status" value="1"/>
</dbReference>
<dbReference type="InterPro" id="IPR003594">
    <property type="entry name" value="HATPase_dom"/>
</dbReference>
<dbReference type="InterPro" id="IPR036097">
    <property type="entry name" value="HisK_dim/P_sf"/>
</dbReference>
<feature type="transmembrane region" description="Helical" evidence="5">
    <location>
        <begin position="6"/>
        <end position="24"/>
    </location>
</feature>
<dbReference type="RefSeq" id="WP_113952488.1">
    <property type="nucleotide sequence ID" value="NZ_QNRT01000001.1"/>
</dbReference>
<keyword evidence="5" id="KW-0812">Transmembrane</keyword>
<dbReference type="FunCoup" id="A0A395JMJ5">
    <property type="interactions" value="141"/>
</dbReference>
<keyword evidence="5" id="KW-0472">Membrane</keyword>
<organism evidence="7 8">
    <name type="scientific">Arenicella xantha</name>
    <dbReference type="NCBI Taxonomy" id="644221"/>
    <lineage>
        <taxon>Bacteria</taxon>
        <taxon>Pseudomonadati</taxon>
        <taxon>Pseudomonadota</taxon>
        <taxon>Gammaproteobacteria</taxon>
        <taxon>Arenicellales</taxon>
        <taxon>Arenicellaceae</taxon>
        <taxon>Arenicella</taxon>
    </lineage>
</organism>
<comment type="catalytic activity">
    <reaction evidence="1">
        <text>ATP + protein L-histidine = ADP + protein N-phospho-L-histidine.</text>
        <dbReference type="EC" id="2.7.13.3"/>
    </reaction>
</comment>
<dbReference type="InterPro" id="IPR036890">
    <property type="entry name" value="HATPase_C_sf"/>
</dbReference>
<sequence>MRKYIIILLGLGLIGIGLTVYFLTQEKKLDQTVYLQTTESIRNLQTLDKNLRLLLNQSRFNSQFDHHRLRDVNLELSAEFDNLRFEALFEEIESSQQLSETVTAFERAFTNRNELLEQYISANTQIIKNLLRVNTTAPVLMSNAELKEQSDLYDSIINAQSQLFSLTLGSGMIGELSLTEENPTQELLLATGRSLQRYRAAVLGIAELYPMADAQYQQLTSIETGDLLNQIESDYAAYHNDAIKSSNLLRNALVAYALLSLLVLVFFAYKIWRNYESLEHQVAERTEEIKKAYEELRESQQQLIQSEKMASLGQMVAGVAHEINTPLGYVTSNAGSLKLNLSELNTLLNKLHDLANDYTAQDQSAETIAAKLEELIEEERELEANELIEESQQLLNDGMFGLSEISKLVQSLKNFARLDRQSTENIDIHDCLDSSLTIASNPIKENDVTVVREFGTLPTIECAPSKLNQLFLNIITNACQAMHERQGSLTVRTEVENQEIRIDFIDQGGGMDEATQQKMFDPFFTTKDIGEGTGMGMSIAYKIIEEHNGRIEVSSQLNQGTTVSVFLPTT</sequence>
<gene>
    <name evidence="7" type="ORF">DFR28_101258</name>
</gene>
<dbReference type="SMART" id="SM00387">
    <property type="entry name" value="HATPase_c"/>
    <property type="match status" value="1"/>
</dbReference>
<dbReference type="OrthoDB" id="1931120at2"/>
<dbReference type="InterPro" id="IPR003661">
    <property type="entry name" value="HisK_dim/P_dom"/>
</dbReference>
<dbReference type="Pfam" id="PF02518">
    <property type="entry name" value="HATPase_c"/>
    <property type="match status" value="1"/>
</dbReference>
<dbReference type="CDD" id="cd00082">
    <property type="entry name" value="HisKA"/>
    <property type="match status" value="1"/>
</dbReference>
<evidence type="ECO:0000313" key="7">
    <source>
        <dbReference type="EMBL" id="RBP52874.1"/>
    </source>
</evidence>
<evidence type="ECO:0000313" key="8">
    <source>
        <dbReference type="Proteomes" id="UP000253083"/>
    </source>
</evidence>
<feature type="coiled-coil region" evidence="4">
    <location>
        <begin position="275"/>
        <end position="309"/>
    </location>
</feature>
<feature type="domain" description="Histidine kinase" evidence="6">
    <location>
        <begin position="318"/>
        <end position="570"/>
    </location>
</feature>
<dbReference type="SUPFAM" id="SSF47384">
    <property type="entry name" value="Homodimeric domain of signal transducing histidine kinase"/>
    <property type="match status" value="1"/>
</dbReference>
<keyword evidence="4" id="KW-0175">Coiled coil</keyword>
<accession>A0A395JMJ5</accession>
<dbReference type="PRINTS" id="PR00344">
    <property type="entry name" value="BCTRLSENSOR"/>
</dbReference>
<proteinExistence type="predicted"/>
<feature type="coiled-coil region" evidence="4">
    <location>
        <begin position="365"/>
        <end position="397"/>
    </location>
</feature>
<dbReference type="Proteomes" id="UP000253083">
    <property type="component" value="Unassembled WGS sequence"/>
</dbReference>
<comment type="caution">
    <text evidence="7">The sequence shown here is derived from an EMBL/GenBank/DDBJ whole genome shotgun (WGS) entry which is preliminary data.</text>
</comment>
<dbReference type="InterPro" id="IPR005467">
    <property type="entry name" value="His_kinase_dom"/>
</dbReference>
<dbReference type="EMBL" id="QNRT01000001">
    <property type="protein sequence ID" value="RBP52874.1"/>
    <property type="molecule type" value="Genomic_DNA"/>
</dbReference>
<feature type="transmembrane region" description="Helical" evidence="5">
    <location>
        <begin position="253"/>
        <end position="272"/>
    </location>
</feature>
<reference evidence="7 8" key="1">
    <citation type="submission" date="2018-06" db="EMBL/GenBank/DDBJ databases">
        <title>Genomic Encyclopedia of Type Strains, Phase IV (KMG-IV): sequencing the most valuable type-strain genomes for metagenomic binning, comparative biology and taxonomic classification.</title>
        <authorList>
            <person name="Goeker M."/>
        </authorList>
    </citation>
    <scope>NUCLEOTIDE SEQUENCE [LARGE SCALE GENOMIC DNA]</scope>
    <source>
        <strain evidence="7 8">DSM 24032</strain>
    </source>
</reference>
<dbReference type="PROSITE" id="PS50109">
    <property type="entry name" value="HIS_KIN"/>
    <property type="match status" value="1"/>
</dbReference>
<dbReference type="PANTHER" id="PTHR43065:SF50">
    <property type="entry name" value="HISTIDINE KINASE"/>
    <property type="match status" value="1"/>
</dbReference>
<evidence type="ECO:0000259" key="6">
    <source>
        <dbReference type="PROSITE" id="PS50109"/>
    </source>
</evidence>
<evidence type="ECO:0000256" key="1">
    <source>
        <dbReference type="ARBA" id="ARBA00000085"/>
    </source>
</evidence>
<dbReference type="InterPro" id="IPR004358">
    <property type="entry name" value="Sig_transdc_His_kin-like_C"/>
</dbReference>
<dbReference type="InParanoid" id="A0A395JMJ5"/>
<dbReference type="Gene3D" id="3.30.565.10">
    <property type="entry name" value="Histidine kinase-like ATPase, C-terminal domain"/>
    <property type="match status" value="1"/>
</dbReference>
<evidence type="ECO:0000256" key="2">
    <source>
        <dbReference type="ARBA" id="ARBA00012438"/>
    </source>
</evidence>
<evidence type="ECO:0000256" key="4">
    <source>
        <dbReference type="SAM" id="Coils"/>
    </source>
</evidence>
<dbReference type="GO" id="GO:0000155">
    <property type="term" value="F:phosphorelay sensor kinase activity"/>
    <property type="evidence" value="ECO:0007669"/>
    <property type="project" value="InterPro"/>
</dbReference>
<evidence type="ECO:0000256" key="5">
    <source>
        <dbReference type="SAM" id="Phobius"/>
    </source>
</evidence>
<protein>
    <recommendedName>
        <fullName evidence="2">histidine kinase</fullName>
        <ecNumber evidence="2">2.7.13.3</ecNumber>
    </recommendedName>
</protein>
<evidence type="ECO:0000256" key="3">
    <source>
        <dbReference type="ARBA" id="ARBA00022553"/>
    </source>
</evidence>
<keyword evidence="3" id="KW-0597">Phosphoprotein</keyword>
<keyword evidence="8" id="KW-1185">Reference proteome</keyword>
<name>A0A395JMJ5_9GAMM</name>
<dbReference type="SUPFAM" id="SSF55874">
    <property type="entry name" value="ATPase domain of HSP90 chaperone/DNA topoisomerase II/histidine kinase"/>
    <property type="match status" value="1"/>
</dbReference>
<dbReference type="EC" id="2.7.13.3" evidence="2"/>
<dbReference type="Gene3D" id="1.10.287.130">
    <property type="match status" value="1"/>
</dbReference>